<dbReference type="SUPFAM" id="SSF56801">
    <property type="entry name" value="Acetyl-CoA synthetase-like"/>
    <property type="match status" value="3"/>
</dbReference>
<dbReference type="Pfam" id="PF00668">
    <property type="entry name" value="Condensation"/>
    <property type="match status" value="2"/>
</dbReference>
<dbReference type="Gene3D" id="2.30.38.10">
    <property type="entry name" value="Luciferase, Domain 3"/>
    <property type="match status" value="1"/>
</dbReference>
<reference evidence="5" key="1">
    <citation type="submission" date="2022-07" db="EMBL/GenBank/DDBJ databases">
        <title>Marinobacter iranensis a new bacterium isolate from a hipersaline lake in Iran.</title>
        <authorList>
            <person name="Mohammad A.M.A."/>
            <person name="Cristina S.-P."/>
            <person name="Antonio V."/>
        </authorList>
    </citation>
    <scope>NUCLEOTIDE SEQUENCE</scope>
    <source>
        <strain evidence="5">71-i</strain>
    </source>
</reference>
<evidence type="ECO:0000256" key="1">
    <source>
        <dbReference type="ARBA" id="ARBA00001957"/>
    </source>
</evidence>
<dbReference type="Proteomes" id="UP001143391">
    <property type="component" value="Unassembled WGS sequence"/>
</dbReference>
<dbReference type="Gene3D" id="1.10.1200.10">
    <property type="entry name" value="ACP-like"/>
    <property type="match status" value="2"/>
</dbReference>
<dbReference type="InterPro" id="IPR023213">
    <property type="entry name" value="CAT-like_dom_sf"/>
</dbReference>
<dbReference type="CDD" id="cd19531">
    <property type="entry name" value="LCL_NRPS-like"/>
    <property type="match status" value="2"/>
</dbReference>
<keyword evidence="6" id="KW-1185">Reference proteome</keyword>
<dbReference type="Gene3D" id="3.30.559.10">
    <property type="entry name" value="Chloramphenicol acetyltransferase-like domain"/>
    <property type="match status" value="2"/>
</dbReference>
<proteinExistence type="predicted"/>
<dbReference type="InterPro" id="IPR025110">
    <property type="entry name" value="AMP-bd_C"/>
</dbReference>
<dbReference type="SUPFAM" id="SSF47336">
    <property type="entry name" value="ACP-like"/>
    <property type="match status" value="2"/>
</dbReference>
<dbReference type="InterPro" id="IPR045851">
    <property type="entry name" value="AMP-bd_C_sf"/>
</dbReference>
<dbReference type="Pfam" id="PF00550">
    <property type="entry name" value="PP-binding"/>
    <property type="match status" value="2"/>
</dbReference>
<feature type="domain" description="Carrier" evidence="4">
    <location>
        <begin position="71"/>
        <end position="146"/>
    </location>
</feature>
<dbReference type="SUPFAM" id="SSF52777">
    <property type="entry name" value="CoA-dependent acyltransferases"/>
    <property type="match status" value="4"/>
</dbReference>
<evidence type="ECO:0000259" key="4">
    <source>
        <dbReference type="PROSITE" id="PS50075"/>
    </source>
</evidence>
<dbReference type="InterPro" id="IPR042099">
    <property type="entry name" value="ANL_N_sf"/>
</dbReference>
<dbReference type="InterPro" id="IPR020806">
    <property type="entry name" value="PKS_PP-bd"/>
</dbReference>
<comment type="cofactor">
    <cofactor evidence="1">
        <name>pantetheine 4'-phosphate</name>
        <dbReference type="ChEBI" id="CHEBI:47942"/>
    </cofactor>
</comment>
<accession>A0ABT5YGB5</accession>
<name>A0ABT5YGB5_9GAMM</name>
<evidence type="ECO:0000313" key="6">
    <source>
        <dbReference type="Proteomes" id="UP001143391"/>
    </source>
</evidence>
<dbReference type="InterPro" id="IPR006162">
    <property type="entry name" value="Ppantetheine_attach_site"/>
</dbReference>
<dbReference type="InterPro" id="IPR020845">
    <property type="entry name" value="AMP-binding_CS"/>
</dbReference>
<dbReference type="Pfam" id="PF00501">
    <property type="entry name" value="AMP-binding"/>
    <property type="match status" value="2"/>
</dbReference>
<dbReference type="Gene3D" id="3.40.50.980">
    <property type="match status" value="2"/>
</dbReference>
<dbReference type="InterPro" id="IPR000873">
    <property type="entry name" value="AMP-dep_synth/lig_dom"/>
</dbReference>
<dbReference type="InterPro" id="IPR009081">
    <property type="entry name" value="PP-bd_ACP"/>
</dbReference>
<feature type="non-terminal residue" evidence="5">
    <location>
        <position position="1"/>
    </location>
</feature>
<evidence type="ECO:0000256" key="2">
    <source>
        <dbReference type="ARBA" id="ARBA00022450"/>
    </source>
</evidence>
<evidence type="ECO:0000256" key="3">
    <source>
        <dbReference type="ARBA" id="ARBA00022553"/>
    </source>
</evidence>
<protein>
    <submittedName>
        <fullName evidence="5">Amino acid adenylation domain-containing protein</fullName>
    </submittedName>
</protein>
<dbReference type="PROSITE" id="PS50075">
    <property type="entry name" value="CARRIER"/>
    <property type="match status" value="2"/>
</dbReference>
<sequence>KDTAGGQKLVGYVSGEGLEEQRIKARLREQLPEYMVPSHIVALERLPTLPNGKLDRNALPEPTVGAADYEAPATAGEQRLAGIWRDLLQRERISRNDHFFELGGHSLLATQMVSRIRHDLNIELPLRAVFEAPLLAEMASWLERQDSEKQEGSTGSENAECLGVRRLGLTRAPQSHAQQRLWFLDRLEPDSSAYNLPAVLHLEGELDEQALSRAFTALAHRHEVLRTRLVAPSNGEEVPQQVVDSPEPVTVERVDLSRAADVEAAFRAHAIGFMARPFRLAEQRLWRVGLVWMGDREWRLLLCMHHAISDGWSVSVLLRDFAACYQAARRGESPALAELSVQYTDYAIWQRGWLASGEGERQLEYWRGKLGDTHPVLELPTDRPRPSRQSFRGGRHEFALDDRLASRLKELAKAHGATPFMVMLAAYNVLLHRLSGQFDLRVGVPVAGRNRRETEELIGFFVNTQVLRCQVEPALNFEQVLGEVRATVIDAQANQDLPFEQLVEALQPERSLSHNPLFQVAYDHQRRDYENLLSLPGLEVEALGFNNGRTQFDLALNTVESPDGHLAGDWNYATDLFDPQTIEHLHRRFEHLLHQIAEAPQTAIGDYDLLDEADRHRLSVWNATSVDYGQPEPVHRIFESQARANPEREALVFGDHRLSYGELDRTANRLAHYLVGQGIHGDSLVGVAMERSVELVVALYAIHKAGAAYVPIDPDHPGERQRQVLEGADIALVLSHEAAMDRLPSVPGLSVLNLDRLELSGQPDSAPGVAIHPRQRAYVIYTSGSTGAPKGVANSHAALFNRLQWMQSAYELGEGDIVLQKTPYSFDVSVWEFFWPLMVGARLVVARPGDHKEPARLVELIHRESVTTLHFVPSMLSAFMTQDDLNDCESLRRIVCSGEALPGELQDQVLQRLPQANLYNLYGPTEAAIDVTHWTCRADERSLIQTVPIGRPIGNLQIHILDSRLNPQAVGVAGELYIGGAGLAEGYVGRPDLTAERFVPNPFASGERLYRSGDLARWCADGTIEYLGRLDHQIKLRGLRIELGEIEAVMRLHEGVADAVVVACSDQLAGYVQGIQVDLEALRNELKRRLPDYMVPSHLMALEAFPLSANGKLDRKALPEPEVDVAEYEAPQGELEQRLAVLWQEVLGVERVGRQDNFFALGGHSLLGVNLVHRIRKSLNRTLPLSSLFEADSLAGLAVALEQVAENNGTALAPYPRGQQSPQSYAQQRLWFLAQLEPDSSAYHLPGGLRLQGELNPEALLAAFMQLARRHESLRTCFSHGDNGVPQQCILETDALPMEQEDLRHSDDPERACAERFRAFSRRPFDLESSPPWRIALVRMDESEWRLLLCMHHIISDGWSMQLLLEELVDFYRSAALGESGGVDPLPVQYADYAIWQRENLAGAELERQLNWWKAQLGEEHPVLDLPSDRPRPAQRDGRGARHAFTLPAALTDQLRLASGRQQVSLFMVILAGFEALLYRLSGQRDLRIGVPVSGRHQPGTEGLIGFFVNTLVLRAEMNPGDRVSDLLAQVRERMHGAQAHADLPFEQLVEALQPERSLSHNPLFQVSYNHQVFDHRPLAGMDNLRCEPLDCPAENAHFDLVLGTQEQADGRVHGYLDFATDIYDATTIERMAGQLLAILDVISREPQTPLAELPLLSDEERVVWDDWNHPAHPPVDPRPIPALIAEQARQRPDAIAVVHGEDRLTLAEFDSRANRLAHWLLGQGVGAESRVG</sequence>
<dbReference type="SMART" id="SM00823">
    <property type="entry name" value="PKS_PP"/>
    <property type="match status" value="2"/>
</dbReference>
<dbReference type="RefSeq" id="WP_275710371.1">
    <property type="nucleotide sequence ID" value="NZ_JANCMW010000027.1"/>
</dbReference>
<feature type="non-terminal residue" evidence="5">
    <location>
        <position position="1733"/>
    </location>
</feature>
<feature type="domain" description="Carrier" evidence="4">
    <location>
        <begin position="1130"/>
        <end position="1205"/>
    </location>
</feature>
<dbReference type="InterPro" id="IPR010071">
    <property type="entry name" value="AA_adenyl_dom"/>
</dbReference>
<dbReference type="Gene3D" id="3.40.50.12780">
    <property type="entry name" value="N-terminal domain of ligase-like"/>
    <property type="match status" value="1"/>
</dbReference>
<dbReference type="PROSITE" id="PS00012">
    <property type="entry name" value="PHOSPHOPANTETHEINE"/>
    <property type="match status" value="2"/>
</dbReference>
<gene>
    <name evidence="5" type="ORF">NLU14_21215</name>
</gene>
<dbReference type="InterPro" id="IPR036736">
    <property type="entry name" value="ACP-like_sf"/>
</dbReference>
<dbReference type="Gene3D" id="3.30.559.30">
    <property type="entry name" value="Nonribosomal peptide synthetase, condensation domain"/>
    <property type="match status" value="2"/>
</dbReference>
<dbReference type="PROSITE" id="PS00455">
    <property type="entry name" value="AMP_BINDING"/>
    <property type="match status" value="1"/>
</dbReference>
<dbReference type="NCBIfam" id="TIGR01733">
    <property type="entry name" value="AA-adenyl-dom"/>
    <property type="match status" value="1"/>
</dbReference>
<dbReference type="PANTHER" id="PTHR45527">
    <property type="entry name" value="NONRIBOSOMAL PEPTIDE SYNTHETASE"/>
    <property type="match status" value="1"/>
</dbReference>
<comment type="caution">
    <text evidence="5">The sequence shown here is derived from an EMBL/GenBank/DDBJ whole genome shotgun (WGS) entry which is preliminary data.</text>
</comment>
<dbReference type="EMBL" id="JANCMW010000027">
    <property type="protein sequence ID" value="MDF0752748.1"/>
    <property type="molecule type" value="Genomic_DNA"/>
</dbReference>
<organism evidence="5 6">
    <name type="scientific">Marinobacter iranensis</name>
    <dbReference type="NCBI Taxonomy" id="2962607"/>
    <lineage>
        <taxon>Bacteria</taxon>
        <taxon>Pseudomonadati</taxon>
        <taxon>Pseudomonadota</taxon>
        <taxon>Gammaproteobacteria</taxon>
        <taxon>Pseudomonadales</taxon>
        <taxon>Marinobacteraceae</taxon>
        <taxon>Marinobacter</taxon>
    </lineage>
</organism>
<dbReference type="Gene3D" id="3.30.300.30">
    <property type="match status" value="2"/>
</dbReference>
<dbReference type="PANTHER" id="PTHR45527:SF1">
    <property type="entry name" value="FATTY ACID SYNTHASE"/>
    <property type="match status" value="1"/>
</dbReference>
<evidence type="ECO:0000313" key="5">
    <source>
        <dbReference type="EMBL" id="MDF0752748.1"/>
    </source>
</evidence>
<dbReference type="CDD" id="cd17646">
    <property type="entry name" value="A_NRPS_AB3403-like"/>
    <property type="match status" value="1"/>
</dbReference>
<dbReference type="Pfam" id="PF13193">
    <property type="entry name" value="AMP-binding_C"/>
    <property type="match status" value="1"/>
</dbReference>
<keyword evidence="2" id="KW-0596">Phosphopantetheine</keyword>
<keyword evidence="3" id="KW-0597">Phosphoprotein</keyword>
<dbReference type="InterPro" id="IPR001242">
    <property type="entry name" value="Condensation_dom"/>
</dbReference>